<comment type="caution">
    <text evidence="3">The sequence shown here is derived from an EMBL/GenBank/DDBJ whole genome shotgun (WGS) entry which is preliminary data.</text>
</comment>
<sequence length="244" mass="24452">MKPLVTLWVSMLAAVSGIAQGDGTVVVNGSNVVVTGDSVAIINGKVYGGAGVVKATGPVVSQRRPLPAFHGIDMMLSAEATYRFAPEPGITLSAQSDILSKIRTTVEGGILTIAADGSFSTDKPIRLLVEGPQLSRAVISGSGKLVANGLHVDAVMLDVSGSGSIAADGTANEVRATVSGAGSVEAVNLRARSLSADVSGAGLVSAYASESAEVALSGAGHVRVSGNPARRAVDRTGAGSVRFE</sequence>
<name>A0A916IZ67_9BURK</name>
<feature type="domain" description="Putative auto-transporter adhesin head GIN" evidence="2">
    <location>
        <begin position="68"/>
        <end position="228"/>
    </location>
</feature>
<reference evidence="3" key="1">
    <citation type="submission" date="2021-03" db="EMBL/GenBank/DDBJ databases">
        <authorList>
            <person name="Peeters C."/>
        </authorList>
    </citation>
    <scope>NUCLEOTIDE SEQUENCE</scope>
    <source>
        <strain evidence="3">LMG 31506</strain>
    </source>
</reference>
<dbReference type="RefSeq" id="WP_211950844.1">
    <property type="nucleotide sequence ID" value="NZ_CAJPUY010000035.1"/>
</dbReference>
<feature type="signal peptide" evidence="1">
    <location>
        <begin position="1"/>
        <end position="21"/>
    </location>
</feature>
<keyword evidence="1" id="KW-0732">Signal</keyword>
<dbReference type="Proteomes" id="UP000672934">
    <property type="component" value="Unassembled WGS sequence"/>
</dbReference>
<accession>A0A916IZ67</accession>
<feature type="chain" id="PRO_5038116326" description="Putative auto-transporter adhesin head GIN domain-containing protein" evidence="1">
    <location>
        <begin position="22"/>
        <end position="244"/>
    </location>
</feature>
<evidence type="ECO:0000256" key="1">
    <source>
        <dbReference type="SAM" id="SignalP"/>
    </source>
</evidence>
<dbReference type="AlphaFoldDB" id="A0A916IZ67"/>
<gene>
    <name evidence="3" type="ORF">LMG31506_06014</name>
</gene>
<evidence type="ECO:0000259" key="2">
    <source>
        <dbReference type="Pfam" id="PF10988"/>
    </source>
</evidence>
<dbReference type="InterPro" id="IPR021255">
    <property type="entry name" value="DUF2807"/>
</dbReference>
<dbReference type="EMBL" id="CAJPUY010000035">
    <property type="protein sequence ID" value="CAG2157440.1"/>
    <property type="molecule type" value="Genomic_DNA"/>
</dbReference>
<keyword evidence="4" id="KW-1185">Reference proteome</keyword>
<protein>
    <recommendedName>
        <fullName evidence="2">Putative auto-transporter adhesin head GIN domain-containing protein</fullName>
    </recommendedName>
</protein>
<evidence type="ECO:0000313" key="4">
    <source>
        <dbReference type="Proteomes" id="UP000672934"/>
    </source>
</evidence>
<evidence type="ECO:0000313" key="3">
    <source>
        <dbReference type="EMBL" id="CAG2157440.1"/>
    </source>
</evidence>
<proteinExistence type="predicted"/>
<dbReference type="Gene3D" id="2.160.20.120">
    <property type="match status" value="1"/>
</dbReference>
<organism evidence="3 4">
    <name type="scientific">Cupriavidus yeoncheonensis</name>
    <dbReference type="NCBI Taxonomy" id="1462994"/>
    <lineage>
        <taxon>Bacteria</taxon>
        <taxon>Pseudomonadati</taxon>
        <taxon>Pseudomonadota</taxon>
        <taxon>Betaproteobacteria</taxon>
        <taxon>Burkholderiales</taxon>
        <taxon>Burkholderiaceae</taxon>
        <taxon>Cupriavidus</taxon>
    </lineage>
</organism>
<dbReference type="Pfam" id="PF10988">
    <property type="entry name" value="DUF2807"/>
    <property type="match status" value="1"/>
</dbReference>